<accession>A0AAW0NX10</accession>
<sequence length="362" mass="40614">MDECNGGGHVIEENHVQSIPPQAHSGAHRYLNGQCVLSVSSGSILNPGFDLEMCRSGLEMNGFQIPESELEIPLRTALDVPSVKRYITFNSSMFHFLMAPLVYVVLWCAVFSTLHLYLTVTDYWVLCLCVSLVAIFLTTAIIFVLHRSNKEINMNLDVRLIAVNESLVKHKLLVAVADWVESCTSNLQLYFVYWDMSRCLRALTETLEQSQSQIIQKKLQKRLSHLVLVSEALRRRQTLGRPKQRRKSEMWSRAQTKQASAAEPRVQQCLLSPHGGATAHLQPQPRPGHSAVCSDEIVPVADDVLLVVHKAAGVREIVWSFKLQNETEEKPLQHGLFVSVSVHPQKDPEVALTSCCSTKILL</sequence>
<evidence type="ECO:0000313" key="3">
    <source>
        <dbReference type="EMBL" id="KAK7906988.1"/>
    </source>
</evidence>
<keyword evidence="2" id="KW-0812">Transmembrane</keyword>
<protein>
    <recommendedName>
        <fullName evidence="5">Transmembrane protein 268</fullName>
    </recommendedName>
</protein>
<keyword evidence="4" id="KW-1185">Reference proteome</keyword>
<evidence type="ECO:0000256" key="1">
    <source>
        <dbReference type="SAM" id="MobiDB-lite"/>
    </source>
</evidence>
<organism evidence="3 4">
    <name type="scientific">Mugilogobius chulae</name>
    <name type="common">yellowstripe goby</name>
    <dbReference type="NCBI Taxonomy" id="88201"/>
    <lineage>
        <taxon>Eukaryota</taxon>
        <taxon>Metazoa</taxon>
        <taxon>Chordata</taxon>
        <taxon>Craniata</taxon>
        <taxon>Vertebrata</taxon>
        <taxon>Euteleostomi</taxon>
        <taxon>Actinopterygii</taxon>
        <taxon>Neopterygii</taxon>
        <taxon>Teleostei</taxon>
        <taxon>Neoteleostei</taxon>
        <taxon>Acanthomorphata</taxon>
        <taxon>Gobiaria</taxon>
        <taxon>Gobiiformes</taxon>
        <taxon>Gobioidei</taxon>
        <taxon>Gobiidae</taxon>
        <taxon>Gobionellinae</taxon>
        <taxon>Mugilogobius</taxon>
    </lineage>
</organism>
<proteinExistence type="predicted"/>
<dbReference type="AlphaFoldDB" id="A0AAW0NX10"/>
<feature type="region of interest" description="Disordered" evidence="1">
    <location>
        <begin position="238"/>
        <end position="260"/>
    </location>
</feature>
<evidence type="ECO:0008006" key="5">
    <source>
        <dbReference type="Google" id="ProtNLM"/>
    </source>
</evidence>
<dbReference type="EMBL" id="JBBPFD010000011">
    <property type="protein sequence ID" value="KAK7906988.1"/>
    <property type="molecule type" value="Genomic_DNA"/>
</dbReference>
<dbReference type="PANTHER" id="PTHR31193">
    <property type="entry name" value="TRANSMEMBRANE PROTEIN C9ORF91"/>
    <property type="match status" value="1"/>
</dbReference>
<keyword evidence="2" id="KW-0472">Membrane</keyword>
<dbReference type="Proteomes" id="UP001460270">
    <property type="component" value="Unassembled WGS sequence"/>
</dbReference>
<feature type="transmembrane region" description="Helical" evidence="2">
    <location>
        <begin position="123"/>
        <end position="145"/>
    </location>
</feature>
<feature type="transmembrane region" description="Helical" evidence="2">
    <location>
        <begin position="94"/>
        <end position="117"/>
    </location>
</feature>
<dbReference type="Pfam" id="PF14800">
    <property type="entry name" value="DUF4481"/>
    <property type="match status" value="1"/>
</dbReference>
<dbReference type="InterPro" id="IPR028054">
    <property type="entry name" value="DUF4481"/>
</dbReference>
<dbReference type="PANTHER" id="PTHR31193:SF1">
    <property type="entry name" value="TRANSMEMBRANE PROTEIN 268"/>
    <property type="match status" value="1"/>
</dbReference>
<keyword evidence="2" id="KW-1133">Transmembrane helix</keyword>
<gene>
    <name evidence="3" type="ORF">WMY93_015600</name>
</gene>
<reference evidence="4" key="1">
    <citation type="submission" date="2024-04" db="EMBL/GenBank/DDBJ databases">
        <title>Salinicola lusitanus LLJ914,a marine bacterium isolated from the Okinawa Trough.</title>
        <authorList>
            <person name="Li J."/>
        </authorList>
    </citation>
    <scope>NUCLEOTIDE SEQUENCE [LARGE SCALE GENOMIC DNA]</scope>
</reference>
<evidence type="ECO:0000256" key="2">
    <source>
        <dbReference type="SAM" id="Phobius"/>
    </source>
</evidence>
<comment type="caution">
    <text evidence="3">The sequence shown here is derived from an EMBL/GenBank/DDBJ whole genome shotgun (WGS) entry which is preliminary data.</text>
</comment>
<name>A0AAW0NX10_9GOBI</name>
<evidence type="ECO:0000313" key="4">
    <source>
        <dbReference type="Proteomes" id="UP001460270"/>
    </source>
</evidence>